<dbReference type="Pfam" id="PF08241">
    <property type="entry name" value="Methyltransf_11"/>
    <property type="match status" value="1"/>
</dbReference>
<protein>
    <submittedName>
        <fullName evidence="2">Class I SAM-dependent methyltransferase</fullName>
        <ecNumber evidence="2">2.1.1.-</ecNumber>
    </submittedName>
</protein>
<dbReference type="RefSeq" id="WP_376845739.1">
    <property type="nucleotide sequence ID" value="NZ_JBHSFW010000002.1"/>
</dbReference>
<name>A0ABV9GL05_9BACL</name>
<dbReference type="Gene3D" id="3.40.50.150">
    <property type="entry name" value="Vaccinia Virus protein VP39"/>
    <property type="match status" value="1"/>
</dbReference>
<dbReference type="CDD" id="cd02440">
    <property type="entry name" value="AdoMet_MTases"/>
    <property type="match status" value="1"/>
</dbReference>
<sequence>MVHRFNPDKAEKLVSNERYKDLPPEETLAPLQLQQGDIVADFGAGNGFFTLPIAQATGATVYAVDIETRMLAALKQRADENNIGNIERVEADLAETGLATHSVDKLFSSFVLHEVPDLSATLKEMKRVLRPGGAMLILDWEAVEGEDGPPKRRRIPSERLQSDLVALQFNVRKITINPDVYALQCTLANE</sequence>
<dbReference type="GO" id="GO:0032259">
    <property type="term" value="P:methylation"/>
    <property type="evidence" value="ECO:0007669"/>
    <property type="project" value="UniProtKB-KW"/>
</dbReference>
<gene>
    <name evidence="2" type="ORF">ACFO4N_08070</name>
</gene>
<keyword evidence="2" id="KW-0489">Methyltransferase</keyword>
<proteinExistence type="predicted"/>
<dbReference type="GO" id="GO:0008168">
    <property type="term" value="F:methyltransferase activity"/>
    <property type="evidence" value="ECO:0007669"/>
    <property type="project" value="UniProtKB-KW"/>
</dbReference>
<evidence type="ECO:0000313" key="3">
    <source>
        <dbReference type="Proteomes" id="UP001596022"/>
    </source>
</evidence>
<keyword evidence="3" id="KW-1185">Reference proteome</keyword>
<reference evidence="3" key="1">
    <citation type="journal article" date="2019" name="Int. J. Syst. Evol. Microbiol.">
        <title>The Global Catalogue of Microorganisms (GCM) 10K type strain sequencing project: providing services to taxonomists for standard genome sequencing and annotation.</title>
        <authorList>
            <consortium name="The Broad Institute Genomics Platform"/>
            <consortium name="The Broad Institute Genome Sequencing Center for Infectious Disease"/>
            <person name="Wu L."/>
            <person name="Ma J."/>
        </authorList>
    </citation>
    <scope>NUCLEOTIDE SEQUENCE [LARGE SCALE GENOMIC DNA]</scope>
    <source>
        <strain evidence="3">CGMCC 1.16306</strain>
    </source>
</reference>
<accession>A0ABV9GL05</accession>
<evidence type="ECO:0000259" key="1">
    <source>
        <dbReference type="Pfam" id="PF08241"/>
    </source>
</evidence>
<dbReference type="InterPro" id="IPR029063">
    <property type="entry name" value="SAM-dependent_MTases_sf"/>
</dbReference>
<evidence type="ECO:0000313" key="2">
    <source>
        <dbReference type="EMBL" id="MFC4618692.1"/>
    </source>
</evidence>
<dbReference type="SUPFAM" id="SSF53335">
    <property type="entry name" value="S-adenosyl-L-methionine-dependent methyltransferases"/>
    <property type="match status" value="1"/>
</dbReference>
<keyword evidence="2" id="KW-0808">Transferase</keyword>
<dbReference type="EC" id="2.1.1.-" evidence="2"/>
<dbReference type="PANTHER" id="PTHR43591">
    <property type="entry name" value="METHYLTRANSFERASE"/>
    <property type="match status" value="1"/>
</dbReference>
<dbReference type="Proteomes" id="UP001596022">
    <property type="component" value="Unassembled WGS sequence"/>
</dbReference>
<dbReference type="PANTHER" id="PTHR43591:SF24">
    <property type="entry name" value="2-METHOXY-6-POLYPRENYL-1,4-BENZOQUINOL METHYLASE, MITOCHONDRIAL"/>
    <property type="match status" value="1"/>
</dbReference>
<dbReference type="EMBL" id="JBHSFW010000002">
    <property type="protein sequence ID" value="MFC4618692.1"/>
    <property type="molecule type" value="Genomic_DNA"/>
</dbReference>
<comment type="caution">
    <text evidence="2">The sequence shown here is derived from an EMBL/GenBank/DDBJ whole genome shotgun (WGS) entry which is preliminary data.</text>
</comment>
<feature type="domain" description="Methyltransferase type 11" evidence="1">
    <location>
        <begin position="41"/>
        <end position="137"/>
    </location>
</feature>
<organism evidence="2 3">
    <name type="scientific">Camelliibacillus cellulosilyticus</name>
    <dbReference type="NCBI Taxonomy" id="2174486"/>
    <lineage>
        <taxon>Bacteria</taxon>
        <taxon>Bacillati</taxon>
        <taxon>Bacillota</taxon>
        <taxon>Bacilli</taxon>
        <taxon>Bacillales</taxon>
        <taxon>Sporolactobacillaceae</taxon>
        <taxon>Camelliibacillus</taxon>
    </lineage>
</organism>
<dbReference type="InterPro" id="IPR013216">
    <property type="entry name" value="Methyltransf_11"/>
</dbReference>